<dbReference type="RefSeq" id="WP_354599043.1">
    <property type="nucleotide sequence ID" value="NZ_JBEWZI010000001.1"/>
</dbReference>
<keyword evidence="1" id="KW-0812">Transmembrane</keyword>
<evidence type="ECO:0000313" key="2">
    <source>
        <dbReference type="EMBL" id="MET7012578.1"/>
    </source>
</evidence>
<keyword evidence="1" id="KW-0472">Membrane</keyword>
<comment type="caution">
    <text evidence="2">The sequence shown here is derived from an EMBL/GenBank/DDBJ whole genome shotgun (WGS) entry which is preliminary data.</text>
</comment>
<dbReference type="EMBL" id="JBEWZI010000001">
    <property type="protein sequence ID" value="MET7012578.1"/>
    <property type="molecule type" value="Genomic_DNA"/>
</dbReference>
<evidence type="ECO:0000256" key="1">
    <source>
        <dbReference type="SAM" id="Phobius"/>
    </source>
</evidence>
<feature type="transmembrane region" description="Helical" evidence="1">
    <location>
        <begin position="6"/>
        <end position="25"/>
    </location>
</feature>
<feature type="transmembrane region" description="Helical" evidence="1">
    <location>
        <begin position="46"/>
        <end position="64"/>
    </location>
</feature>
<keyword evidence="3" id="KW-1185">Reference proteome</keyword>
<evidence type="ECO:0000313" key="3">
    <source>
        <dbReference type="Proteomes" id="UP001549691"/>
    </source>
</evidence>
<keyword evidence="1" id="KW-1133">Transmembrane helix</keyword>
<accession>A0ABV2TF84</accession>
<dbReference type="Proteomes" id="UP001549691">
    <property type="component" value="Unassembled WGS sequence"/>
</dbReference>
<name>A0ABV2TF84_9RHOO</name>
<gene>
    <name evidence="2" type="ORF">ABXR19_00125</name>
</gene>
<feature type="transmembrane region" description="Helical" evidence="1">
    <location>
        <begin position="76"/>
        <end position="98"/>
    </location>
</feature>
<reference evidence="2 3" key="1">
    <citation type="submission" date="2024-07" db="EMBL/GenBank/DDBJ databases">
        <title>Uliginosibacterium flavum JJ3220;KACC:17644.</title>
        <authorList>
            <person name="Kim M.K."/>
        </authorList>
    </citation>
    <scope>NUCLEOTIDE SEQUENCE [LARGE SCALE GENOMIC DNA]</scope>
    <source>
        <strain evidence="2 3">KACC:17644</strain>
    </source>
</reference>
<protein>
    <submittedName>
        <fullName evidence="2">Uncharacterized protein</fullName>
    </submittedName>
</protein>
<sequence length="131" mass="14491">MEFLFELIFGFIGEFLLQILLEILAEFGLHSLREPFRRKPHPAVAFIGYGLLGALAGGLSLWLFPTLFITSPDAQLANLLISPALAGLSMAALGAWRAKRGQTLLRMDRFAYGFFFAMTMALVRYSGAQGF</sequence>
<proteinExistence type="predicted"/>
<organism evidence="2 3">
    <name type="scientific">Uliginosibacterium flavum</name>
    <dbReference type="NCBI Taxonomy" id="1396831"/>
    <lineage>
        <taxon>Bacteria</taxon>
        <taxon>Pseudomonadati</taxon>
        <taxon>Pseudomonadota</taxon>
        <taxon>Betaproteobacteria</taxon>
        <taxon>Rhodocyclales</taxon>
        <taxon>Zoogloeaceae</taxon>
        <taxon>Uliginosibacterium</taxon>
    </lineage>
</organism>
<feature type="transmembrane region" description="Helical" evidence="1">
    <location>
        <begin position="110"/>
        <end position="127"/>
    </location>
</feature>